<evidence type="ECO:0000256" key="1">
    <source>
        <dbReference type="ARBA" id="ARBA00008129"/>
    </source>
</evidence>
<gene>
    <name evidence="4" type="ORF">GCM10011611_65150</name>
</gene>
<comment type="similarity">
    <text evidence="1">Belongs to the carbon-nitrogen hydrolase superfamily. Nitrilase family.</text>
</comment>
<dbReference type="InterPro" id="IPR000132">
    <property type="entry name" value="Nitrilase/CN_hydratase_CS"/>
</dbReference>
<reference evidence="4" key="1">
    <citation type="journal article" date="2014" name="Int. J. Syst. Evol. Microbiol.">
        <title>Complete genome sequence of Corynebacterium casei LMG S-19264T (=DSM 44701T), isolated from a smear-ripened cheese.</title>
        <authorList>
            <consortium name="US DOE Joint Genome Institute (JGI-PGF)"/>
            <person name="Walter F."/>
            <person name="Albersmeier A."/>
            <person name="Kalinowski J."/>
            <person name="Ruckert C."/>
        </authorList>
    </citation>
    <scope>NUCLEOTIDE SEQUENCE</scope>
    <source>
        <strain evidence="4">CGMCC 1.15725</strain>
    </source>
</reference>
<dbReference type="InterPro" id="IPR036526">
    <property type="entry name" value="C-N_Hydrolase_sf"/>
</dbReference>
<dbReference type="Gene3D" id="3.60.110.10">
    <property type="entry name" value="Carbon-nitrogen hydrolase"/>
    <property type="match status" value="1"/>
</dbReference>
<dbReference type="Pfam" id="PF00795">
    <property type="entry name" value="CN_hydrolase"/>
    <property type="match status" value="1"/>
</dbReference>
<dbReference type="Proteomes" id="UP000646365">
    <property type="component" value="Unassembled WGS sequence"/>
</dbReference>
<feature type="domain" description="CN hydrolase" evidence="3">
    <location>
        <begin position="10"/>
        <end position="283"/>
    </location>
</feature>
<evidence type="ECO:0000259" key="3">
    <source>
        <dbReference type="PROSITE" id="PS50263"/>
    </source>
</evidence>
<name>A0A8J2Z1J3_9PROT</name>
<dbReference type="InterPro" id="IPR003010">
    <property type="entry name" value="C-N_Hydrolase"/>
</dbReference>
<dbReference type="PANTHER" id="PTHR46044">
    <property type="entry name" value="NITRILASE"/>
    <property type="match status" value="1"/>
</dbReference>
<comment type="caution">
    <text evidence="4">The sequence shown here is derived from an EMBL/GenBank/DDBJ whole genome shotgun (WGS) entry which is preliminary data.</text>
</comment>
<dbReference type="PROSITE" id="PS50263">
    <property type="entry name" value="CN_HYDROLASE"/>
    <property type="match status" value="1"/>
</dbReference>
<reference evidence="4" key="2">
    <citation type="submission" date="2020-09" db="EMBL/GenBank/DDBJ databases">
        <authorList>
            <person name="Sun Q."/>
            <person name="Zhou Y."/>
        </authorList>
    </citation>
    <scope>NUCLEOTIDE SEQUENCE</scope>
    <source>
        <strain evidence="4">CGMCC 1.15725</strain>
    </source>
</reference>
<evidence type="ECO:0000313" key="4">
    <source>
        <dbReference type="EMBL" id="GGF49685.1"/>
    </source>
</evidence>
<dbReference type="RefSeq" id="WP_189052391.1">
    <property type="nucleotide sequence ID" value="NZ_BMJQ01000031.1"/>
</dbReference>
<dbReference type="InterPro" id="IPR044149">
    <property type="entry name" value="Nitrilases_CHs"/>
</dbReference>
<dbReference type="PROSITE" id="PS00920">
    <property type="entry name" value="NITRIL_CHT_1"/>
    <property type="match status" value="1"/>
</dbReference>
<dbReference type="SUPFAM" id="SSF56317">
    <property type="entry name" value="Carbon-nitrogen hydrolase"/>
    <property type="match status" value="1"/>
</dbReference>
<proteinExistence type="inferred from homology"/>
<organism evidence="4 5">
    <name type="scientific">Aliidongia dinghuensis</name>
    <dbReference type="NCBI Taxonomy" id="1867774"/>
    <lineage>
        <taxon>Bacteria</taxon>
        <taxon>Pseudomonadati</taxon>
        <taxon>Pseudomonadota</taxon>
        <taxon>Alphaproteobacteria</taxon>
        <taxon>Rhodospirillales</taxon>
        <taxon>Dongiaceae</taxon>
        <taxon>Aliidongia</taxon>
    </lineage>
</organism>
<dbReference type="AlphaFoldDB" id="A0A8J2Z1J3"/>
<dbReference type="CDD" id="cd07564">
    <property type="entry name" value="nitrilases_CHs"/>
    <property type="match status" value="1"/>
</dbReference>
<evidence type="ECO:0000313" key="5">
    <source>
        <dbReference type="Proteomes" id="UP000646365"/>
    </source>
</evidence>
<dbReference type="PROSITE" id="PS00921">
    <property type="entry name" value="NITRIL_CHT_2"/>
    <property type="match status" value="1"/>
</dbReference>
<dbReference type="EMBL" id="BMJQ01000031">
    <property type="protein sequence ID" value="GGF49685.1"/>
    <property type="molecule type" value="Genomic_DNA"/>
</dbReference>
<dbReference type="GO" id="GO:0000257">
    <property type="term" value="F:nitrilase activity"/>
    <property type="evidence" value="ECO:0007669"/>
    <property type="project" value="UniProtKB-ARBA"/>
</dbReference>
<sequence>MSQAENPDLLTVGLAQIAPIWLDRARTLEKIIAYTDQAAARGCQLVAFGETVLPGYPYWVERTDGARFNSPVQKDIHAHYLDQAVDIEAGHLAPLQARARQHGITMMVGCAERAADRGGHSVYCSLVRIGPDGAVQNVHRKLMPTYEERLTWAPGDGHGLKTQPIRRFTLGGLNCWENWMPLSRAALYAQGEDLHVAVWPGGLHNTHDTTRFIAKEMRGYVLAVSGVMRPGDVPADAPHRDLMVRDESPLWSNGGSAIAAPDGSWVVEPLVGEEGLLVATLDHREVRRERQNFDPAGHYARPDVTRLVVDRRRQALASFDD</sequence>
<accession>A0A8J2Z1J3</accession>
<protein>
    <submittedName>
        <fullName evidence="4">Nitrilase</fullName>
    </submittedName>
</protein>
<keyword evidence="5" id="KW-1185">Reference proteome</keyword>
<evidence type="ECO:0000256" key="2">
    <source>
        <dbReference type="PROSITE-ProRule" id="PRU10139"/>
    </source>
</evidence>
<feature type="active site" description="Proton acceptor" evidence="2">
    <location>
        <position position="50"/>
    </location>
</feature>
<dbReference type="PANTHER" id="PTHR46044:SF1">
    <property type="entry name" value="CN HYDROLASE DOMAIN-CONTAINING PROTEIN"/>
    <property type="match status" value="1"/>
</dbReference>